<dbReference type="EMBL" id="ML977582">
    <property type="protein sequence ID" value="KAF2001531.1"/>
    <property type="molecule type" value="Genomic_DNA"/>
</dbReference>
<dbReference type="GO" id="GO:0050660">
    <property type="term" value="F:flavin adenine dinucleotide binding"/>
    <property type="evidence" value="ECO:0007669"/>
    <property type="project" value="InterPro"/>
</dbReference>
<evidence type="ECO:0000256" key="1">
    <source>
        <dbReference type="ARBA" id="ARBA00022630"/>
    </source>
</evidence>
<dbReference type="GO" id="GO:0006552">
    <property type="term" value="P:L-leucine catabolic process"/>
    <property type="evidence" value="ECO:0007669"/>
    <property type="project" value="TreeGrafter"/>
</dbReference>
<organism evidence="5 6">
    <name type="scientific">Amniculicola lignicola CBS 123094</name>
    <dbReference type="NCBI Taxonomy" id="1392246"/>
    <lineage>
        <taxon>Eukaryota</taxon>
        <taxon>Fungi</taxon>
        <taxon>Dikarya</taxon>
        <taxon>Ascomycota</taxon>
        <taxon>Pezizomycotina</taxon>
        <taxon>Dothideomycetes</taxon>
        <taxon>Pleosporomycetidae</taxon>
        <taxon>Pleosporales</taxon>
        <taxon>Amniculicolaceae</taxon>
        <taxon>Amniculicola</taxon>
    </lineage>
</organism>
<dbReference type="InterPro" id="IPR009100">
    <property type="entry name" value="AcylCoA_DH/oxidase_NM_dom_sf"/>
</dbReference>
<keyword evidence="2" id="KW-0560">Oxidoreductase</keyword>
<dbReference type="PIRSF" id="PIRSF016578">
    <property type="entry name" value="HsaA"/>
    <property type="match status" value="1"/>
</dbReference>
<dbReference type="SUPFAM" id="SSF47203">
    <property type="entry name" value="Acyl-CoA dehydrogenase C-terminal domain-like"/>
    <property type="match status" value="1"/>
</dbReference>
<dbReference type="FunFam" id="2.40.110.10:FF:000020">
    <property type="entry name" value="Putative acyl-CoA dehydrogenase YdbM"/>
    <property type="match status" value="1"/>
</dbReference>
<dbReference type="FunFam" id="1.10.540.10:FF:000025">
    <property type="entry name" value="Related to Dibenzothiophene desulfurization enzyme C"/>
    <property type="match status" value="1"/>
</dbReference>
<dbReference type="Gene3D" id="2.40.110.10">
    <property type="entry name" value="Butyryl-CoA Dehydrogenase, subunit A, domain 2"/>
    <property type="match status" value="1"/>
</dbReference>
<feature type="domain" description="Acyl-CoA dehydrogenase/oxidase N-terminal" evidence="3">
    <location>
        <begin position="48"/>
        <end position="135"/>
    </location>
</feature>
<evidence type="ECO:0000313" key="5">
    <source>
        <dbReference type="EMBL" id="KAF2001531.1"/>
    </source>
</evidence>
<dbReference type="InterPro" id="IPR036250">
    <property type="entry name" value="AcylCo_DH-like_C"/>
</dbReference>
<proteinExistence type="predicted"/>
<dbReference type="SUPFAM" id="SSF56645">
    <property type="entry name" value="Acyl-CoA dehydrogenase NM domain-like"/>
    <property type="match status" value="1"/>
</dbReference>
<dbReference type="InterPro" id="IPR046373">
    <property type="entry name" value="Acyl-CoA_Oxase/DH_mid-dom_sf"/>
</dbReference>
<dbReference type="Gene3D" id="1.20.140.10">
    <property type="entry name" value="Butyryl-CoA Dehydrogenase, subunit A, domain 3"/>
    <property type="match status" value="1"/>
</dbReference>
<keyword evidence="1" id="KW-0285">Flavoprotein</keyword>
<evidence type="ECO:0000313" key="6">
    <source>
        <dbReference type="Proteomes" id="UP000799779"/>
    </source>
</evidence>
<protein>
    <submittedName>
        <fullName evidence="5">Acyl-CoA dehydrogenase NM domain-like protein</fullName>
    </submittedName>
</protein>
<evidence type="ECO:0000259" key="4">
    <source>
        <dbReference type="Pfam" id="PF08028"/>
    </source>
</evidence>
<dbReference type="PANTHER" id="PTHR43884">
    <property type="entry name" value="ACYL-COA DEHYDROGENASE"/>
    <property type="match status" value="1"/>
</dbReference>
<evidence type="ECO:0000259" key="3">
    <source>
        <dbReference type="Pfam" id="PF02771"/>
    </source>
</evidence>
<dbReference type="OrthoDB" id="5356974at2759"/>
<name>A0A6A5WMW5_9PLEO</name>
<reference evidence="5" key="1">
    <citation type="journal article" date="2020" name="Stud. Mycol.">
        <title>101 Dothideomycetes genomes: a test case for predicting lifestyles and emergence of pathogens.</title>
        <authorList>
            <person name="Haridas S."/>
            <person name="Albert R."/>
            <person name="Binder M."/>
            <person name="Bloem J."/>
            <person name="Labutti K."/>
            <person name="Salamov A."/>
            <person name="Andreopoulos B."/>
            <person name="Baker S."/>
            <person name="Barry K."/>
            <person name="Bills G."/>
            <person name="Bluhm B."/>
            <person name="Cannon C."/>
            <person name="Castanera R."/>
            <person name="Culley D."/>
            <person name="Daum C."/>
            <person name="Ezra D."/>
            <person name="Gonzalez J."/>
            <person name="Henrissat B."/>
            <person name="Kuo A."/>
            <person name="Liang C."/>
            <person name="Lipzen A."/>
            <person name="Lutzoni F."/>
            <person name="Magnuson J."/>
            <person name="Mondo S."/>
            <person name="Nolan M."/>
            <person name="Ohm R."/>
            <person name="Pangilinan J."/>
            <person name="Park H.-J."/>
            <person name="Ramirez L."/>
            <person name="Alfaro M."/>
            <person name="Sun H."/>
            <person name="Tritt A."/>
            <person name="Yoshinaga Y."/>
            <person name="Zwiers L.-H."/>
            <person name="Turgeon B."/>
            <person name="Goodwin S."/>
            <person name="Spatafora J."/>
            <person name="Crous P."/>
            <person name="Grigoriev I."/>
        </authorList>
    </citation>
    <scope>NUCLEOTIDE SEQUENCE</scope>
    <source>
        <strain evidence="5">CBS 123094</strain>
    </source>
</reference>
<dbReference type="InterPro" id="IPR013107">
    <property type="entry name" value="Acyl-CoA_DH_C"/>
</dbReference>
<dbReference type="InterPro" id="IPR037069">
    <property type="entry name" value="AcylCoA_DH/ox_N_sf"/>
</dbReference>
<dbReference type="InterPro" id="IPR013786">
    <property type="entry name" value="AcylCoA_DH/ox_N"/>
</dbReference>
<keyword evidence="6" id="KW-1185">Reference proteome</keyword>
<gene>
    <name evidence="5" type="ORF">P154DRAFT_489898</name>
</gene>
<feature type="domain" description="Acyl-CoA dehydrogenase C-terminal" evidence="4">
    <location>
        <begin position="268"/>
        <end position="412"/>
    </location>
</feature>
<dbReference type="FunFam" id="1.20.140.10:FF:000032">
    <property type="entry name" value="Thermophilic desulfurizing enzyme family protein"/>
    <property type="match status" value="1"/>
</dbReference>
<dbReference type="PANTHER" id="PTHR43884:SF12">
    <property type="entry name" value="ISOVALERYL-COA DEHYDROGENASE, MITOCHONDRIAL-RELATED"/>
    <property type="match status" value="1"/>
</dbReference>
<dbReference type="Pfam" id="PF08028">
    <property type="entry name" value="Acyl-CoA_dh_2"/>
    <property type="match status" value="1"/>
</dbReference>
<dbReference type="Gene3D" id="1.10.540.10">
    <property type="entry name" value="Acyl-CoA dehydrogenase/oxidase, N-terminal domain"/>
    <property type="match status" value="1"/>
</dbReference>
<dbReference type="Pfam" id="PF02771">
    <property type="entry name" value="Acyl-CoA_dh_N"/>
    <property type="match status" value="1"/>
</dbReference>
<sequence>MGSISNGAGNASDVAFRDPKVYQEYERKWSALPEDEAGWLKRAQEVADVLAVDAGVRDKENISPKAEVTLLKHAGLLKVLGPKKYGGGEQPWSVGYKLIRKIAEADGSLGMLLGYHLLWSTTANVVGNPEQADRFQKLIIENNYFIGGAVNPRDSDLKITSQGDKIVFDGFKHFNTGGVISDLTVLEGVYEDTSDHIFAFAPTNQSGIQFAHDWNNIGLRLTESGSVKINRVEVPWADALGWDAQEKKPYPEVLKIPFGSLLLPTIQLVFSNFYLGIALGAQDYASKYTVKSTRAWPYGGDNKENATDEFYILATYGNFHAHLRAAVALANASGEQVNAIYAKYSGDLATRARLTERERGELAEWVASTKVVTTDTGLRVTAGVFEVTGAKATSQKVALDRFFRDIRTHTLHDPVAYKNRELGEFQLLDKVPEPTWYT</sequence>
<accession>A0A6A5WMW5</accession>
<dbReference type="GO" id="GO:0008470">
    <property type="term" value="F:3-methylbutanoyl-CoA dehydrogenase activity"/>
    <property type="evidence" value="ECO:0007669"/>
    <property type="project" value="TreeGrafter"/>
</dbReference>
<evidence type="ECO:0000256" key="2">
    <source>
        <dbReference type="ARBA" id="ARBA00023002"/>
    </source>
</evidence>
<dbReference type="Proteomes" id="UP000799779">
    <property type="component" value="Unassembled WGS sequence"/>
</dbReference>
<dbReference type="AlphaFoldDB" id="A0A6A5WMW5"/>